<evidence type="ECO:0000313" key="3">
    <source>
        <dbReference type="EMBL" id="CAI2364685.1"/>
    </source>
</evidence>
<dbReference type="EMBL" id="CAMPGE010005842">
    <property type="protein sequence ID" value="CAI2364685.1"/>
    <property type="molecule type" value="Genomic_DNA"/>
</dbReference>
<feature type="coiled-coil region" evidence="1">
    <location>
        <begin position="236"/>
        <end position="277"/>
    </location>
</feature>
<keyword evidence="4" id="KW-1185">Reference proteome</keyword>
<sequence>MYSVEDSVHPPQRDNHRRGPEDLINQDLEENSARLNSGHHNQDTPEASVNKAKGLDDALGQESEKMSKITGKRVEGVISPNIGISGKRKSPFTISKKSYRSKITTVSKDKRSKVSRRGGSMETSSNTRAQTGAIGMAMKVLNMDEEEKEMVYFSTTEHNIKMKDQLQVLFSKLDLVEAFKTQQGSTKRGDYFTLKDEAFREKDLEVGKILRKMKKVKAQINVMRKQLRMSYDGDKLTELENERKAKTKKWNKLRQENEKLKTTKAKHLREIASIENEGNWTQRKDVLVNELRESKTESRSLYYNNLEKKKDLINKHENVVLLDKKIRNMQKLTDVKQKVSPKEEDKKEDSGIEDLDEKVKQATKAMEVEEKRNQIEIHKQKAEISNLEHLVEIAALKLREKEQENRLCELKIKEIKRQTRHNALKPLDYEPQTSRELNSDVQIYRPSHKSTTLEKSENSNIQGILNQELVGELTEENIKLHEENMKDYRADDDYEFYSGFEDGSGEDPKSKPAK</sequence>
<evidence type="ECO:0000313" key="4">
    <source>
        <dbReference type="Proteomes" id="UP001295684"/>
    </source>
</evidence>
<gene>
    <name evidence="3" type="ORF">ECRASSUSDP1_LOCUS6030</name>
</gene>
<feature type="compositionally biased region" description="Polar residues" evidence="2">
    <location>
        <begin position="33"/>
        <end position="47"/>
    </location>
</feature>
<evidence type="ECO:0000256" key="2">
    <source>
        <dbReference type="SAM" id="MobiDB-lite"/>
    </source>
</evidence>
<feature type="region of interest" description="Disordered" evidence="2">
    <location>
        <begin position="103"/>
        <end position="127"/>
    </location>
</feature>
<feature type="compositionally biased region" description="Basic and acidic residues" evidence="2">
    <location>
        <begin position="1"/>
        <end position="21"/>
    </location>
</feature>
<evidence type="ECO:0000256" key="1">
    <source>
        <dbReference type="SAM" id="Coils"/>
    </source>
</evidence>
<feature type="region of interest" description="Disordered" evidence="2">
    <location>
        <begin position="1"/>
        <end position="54"/>
    </location>
</feature>
<reference evidence="3" key="1">
    <citation type="submission" date="2023-07" db="EMBL/GenBank/DDBJ databases">
        <authorList>
            <consortium name="AG Swart"/>
            <person name="Singh M."/>
            <person name="Singh A."/>
            <person name="Seah K."/>
            <person name="Emmerich C."/>
        </authorList>
    </citation>
    <scope>NUCLEOTIDE SEQUENCE</scope>
    <source>
        <strain evidence="3">DP1</strain>
    </source>
</reference>
<protein>
    <submittedName>
        <fullName evidence="3">Uncharacterized protein</fullName>
    </submittedName>
</protein>
<accession>A0AAD1UB29</accession>
<proteinExistence type="predicted"/>
<keyword evidence="1" id="KW-0175">Coiled coil</keyword>
<organism evidence="3 4">
    <name type="scientific">Euplotes crassus</name>
    <dbReference type="NCBI Taxonomy" id="5936"/>
    <lineage>
        <taxon>Eukaryota</taxon>
        <taxon>Sar</taxon>
        <taxon>Alveolata</taxon>
        <taxon>Ciliophora</taxon>
        <taxon>Intramacronucleata</taxon>
        <taxon>Spirotrichea</taxon>
        <taxon>Hypotrichia</taxon>
        <taxon>Euplotida</taxon>
        <taxon>Euplotidae</taxon>
        <taxon>Moneuplotes</taxon>
    </lineage>
</organism>
<name>A0AAD1UB29_EUPCR</name>
<feature type="coiled-coil region" evidence="1">
    <location>
        <begin position="352"/>
        <end position="418"/>
    </location>
</feature>
<comment type="caution">
    <text evidence="3">The sequence shown here is derived from an EMBL/GenBank/DDBJ whole genome shotgun (WGS) entry which is preliminary data.</text>
</comment>
<feature type="region of interest" description="Disordered" evidence="2">
    <location>
        <begin position="495"/>
        <end position="514"/>
    </location>
</feature>
<dbReference type="AlphaFoldDB" id="A0AAD1UB29"/>
<dbReference type="Proteomes" id="UP001295684">
    <property type="component" value="Unassembled WGS sequence"/>
</dbReference>